<protein>
    <submittedName>
        <fullName evidence="2">Uncharacterized protein</fullName>
    </submittedName>
</protein>
<dbReference type="EMBL" id="JBBPFD010000013">
    <property type="protein sequence ID" value="KAK7901485.1"/>
    <property type="molecule type" value="Genomic_DNA"/>
</dbReference>
<feature type="compositionally biased region" description="Basic and acidic residues" evidence="1">
    <location>
        <begin position="298"/>
        <end position="318"/>
    </location>
</feature>
<feature type="compositionally biased region" description="Basic and acidic residues" evidence="1">
    <location>
        <begin position="252"/>
        <end position="290"/>
    </location>
</feature>
<evidence type="ECO:0000313" key="2">
    <source>
        <dbReference type="EMBL" id="KAK7901485.1"/>
    </source>
</evidence>
<reference evidence="3" key="1">
    <citation type="submission" date="2024-04" db="EMBL/GenBank/DDBJ databases">
        <title>Salinicola lusitanus LLJ914,a marine bacterium isolated from the Okinawa Trough.</title>
        <authorList>
            <person name="Li J."/>
        </authorList>
    </citation>
    <scope>NUCLEOTIDE SEQUENCE [LARGE SCALE GENOMIC DNA]</scope>
</reference>
<feature type="compositionally biased region" description="Basic and acidic residues" evidence="1">
    <location>
        <begin position="200"/>
        <end position="222"/>
    </location>
</feature>
<organism evidence="2 3">
    <name type="scientific">Mugilogobius chulae</name>
    <name type="common">yellowstripe goby</name>
    <dbReference type="NCBI Taxonomy" id="88201"/>
    <lineage>
        <taxon>Eukaryota</taxon>
        <taxon>Metazoa</taxon>
        <taxon>Chordata</taxon>
        <taxon>Craniata</taxon>
        <taxon>Vertebrata</taxon>
        <taxon>Euteleostomi</taxon>
        <taxon>Actinopterygii</taxon>
        <taxon>Neopterygii</taxon>
        <taxon>Teleostei</taxon>
        <taxon>Neoteleostei</taxon>
        <taxon>Acanthomorphata</taxon>
        <taxon>Gobiaria</taxon>
        <taxon>Gobiiformes</taxon>
        <taxon>Gobioidei</taxon>
        <taxon>Gobiidae</taxon>
        <taxon>Gobionellinae</taxon>
        <taxon>Mugilogobius</taxon>
    </lineage>
</organism>
<accession>A0AAW0NTK3</accession>
<comment type="caution">
    <text evidence="2">The sequence shown here is derived from an EMBL/GenBank/DDBJ whole genome shotgun (WGS) entry which is preliminary data.</text>
</comment>
<evidence type="ECO:0000313" key="3">
    <source>
        <dbReference type="Proteomes" id="UP001460270"/>
    </source>
</evidence>
<proteinExistence type="predicted"/>
<dbReference type="Proteomes" id="UP001460270">
    <property type="component" value="Unassembled WGS sequence"/>
</dbReference>
<gene>
    <name evidence="2" type="ORF">WMY93_018254</name>
</gene>
<sequence>MCTDDVSSELLNVVTFVFVALNICGFRINRSVYLYLSNRRQLQRVSSKHLPPETKNLTYSSPETHTCFDQNPTALLHFYTRLTFFILRNTGPQSLTLSPSPVWRESAVLKHLSASVSSSLLAPALTAICLSRSSPGGPGLFGGLRSSWLGLWLGLGQDRPPGPPEEAVFSGQRSRSHLLEAPYTFIINVSPVSALGQSWTDERERERERERGGRERERGEREERGRERERRERRRERERGREREREREGRERGREERERERRERERREGEGEGERGRERRERGRERERGGRGRRRERERRGGRERERGGERRERERGRGRERRERRGERGEREREGERGREKRRERGREERERGRGREREREREGERREERRERERREREGERKRERGGWFVWLLCSSRPTRPAPPPLDQFFWLYVRVCLLCSSLRPSGFLWSYVRVSASSAPLRPSGFSGRTFVSASLLLSRPSGFLWSYVRVLPPLLLSQTQWFSLVVRSCLCLLLSPSFSWSTFVACPLPLSDPVVFSGRTFVCLLLCSSQTSGFLWSYVVVCVASCSSLRPSGFSGRTFVVCLLSSSDPVVFSGSTFVCLPPLLLSQTQWFSLVLRSCLPPLLLSQTQWFSRSYVRVSASSAPLRPSGFLWSYVRVPPLLLSDPVVFSGRTFVFRLLCSSLRPSGFLWSYVRVPASSAPLSDPVVFSGRTFVSLPPLLLSQTQWFSLVVRSCVCLLCSSLRPSGFLWSYVRVSASSAPSQTQWFSLVVRSCVCLLCSSLRPSGFLWSYVRVSASSAPLSDPAVFSGRTFVCLPPLLLSQTQRFSLVVRSCVCLLCSSQTQWFSLVVRLCVPPLLLSDPVVFSGSTFVCLSPLLLSDPVVFSGRTFVCLPPLLLSQTQWFSLVVRFVCLPPLLLSQTQPSMSSKLVPTRAAPLLLDLRATLILHLILPQSLCILG</sequence>
<evidence type="ECO:0000256" key="1">
    <source>
        <dbReference type="SAM" id="MobiDB-lite"/>
    </source>
</evidence>
<dbReference type="AlphaFoldDB" id="A0AAW0NTK3"/>
<keyword evidence="3" id="KW-1185">Reference proteome</keyword>
<name>A0AAW0NTK3_9GOBI</name>
<feature type="region of interest" description="Disordered" evidence="1">
    <location>
        <begin position="196"/>
        <end position="222"/>
    </location>
</feature>
<feature type="region of interest" description="Disordered" evidence="1">
    <location>
        <begin position="252"/>
        <end position="318"/>
    </location>
</feature>